<dbReference type="SMART" id="SM00858">
    <property type="entry name" value="SAF"/>
    <property type="match status" value="1"/>
</dbReference>
<dbReference type="CDD" id="cd11614">
    <property type="entry name" value="SAF_CpaB_FlgA_like"/>
    <property type="match status" value="1"/>
</dbReference>
<organism evidence="2 3">
    <name type="scientific">Pseudooceanicola marinus</name>
    <dbReference type="NCBI Taxonomy" id="396013"/>
    <lineage>
        <taxon>Bacteria</taxon>
        <taxon>Pseudomonadati</taxon>
        <taxon>Pseudomonadota</taxon>
        <taxon>Alphaproteobacteria</taxon>
        <taxon>Rhodobacterales</taxon>
        <taxon>Paracoccaceae</taxon>
        <taxon>Pseudooceanicola</taxon>
    </lineage>
</organism>
<accession>A0A1X6Z041</accession>
<dbReference type="Pfam" id="PF08666">
    <property type="entry name" value="SAF"/>
    <property type="match status" value="1"/>
</dbReference>
<dbReference type="Proteomes" id="UP000193963">
    <property type="component" value="Unassembled WGS sequence"/>
</dbReference>
<dbReference type="Pfam" id="PF16976">
    <property type="entry name" value="RcpC"/>
    <property type="match status" value="1"/>
</dbReference>
<dbReference type="NCBIfam" id="TIGR03177">
    <property type="entry name" value="pilus_cpaB"/>
    <property type="match status" value="1"/>
</dbReference>
<evidence type="ECO:0000313" key="2">
    <source>
        <dbReference type="EMBL" id="SLN36904.1"/>
    </source>
</evidence>
<keyword evidence="3" id="KW-1185">Reference proteome</keyword>
<dbReference type="InterPro" id="IPR013974">
    <property type="entry name" value="SAF"/>
</dbReference>
<proteinExistence type="predicted"/>
<gene>
    <name evidence="2" type="ORF">PSM7751_01606</name>
</gene>
<dbReference type="InterPro" id="IPR031571">
    <property type="entry name" value="RcpC_dom"/>
</dbReference>
<feature type="domain" description="SAF" evidence="1">
    <location>
        <begin position="48"/>
        <end position="116"/>
    </location>
</feature>
<name>A0A1X6Z041_9RHOB</name>
<dbReference type="OrthoDB" id="163768at2"/>
<dbReference type="RefSeq" id="WP_085887488.1">
    <property type="nucleotide sequence ID" value="NZ_FWFN01000003.1"/>
</dbReference>
<evidence type="ECO:0000313" key="3">
    <source>
        <dbReference type="Proteomes" id="UP000193963"/>
    </source>
</evidence>
<sequence>MRIVFGLVLIVGLALAGAAVYMFKDYQDSMQQALLQEQAKKAPAIATMPVYVATRALAYGEALMPEDVRQVEWPRSALPEGIFSQEEALFPDENDAPRYVRRAMEKDEAILAVKVTEPGTEAGLTARLERGMRAFAISVDVATGVSGFLRPGDRVDVYWTGRADGIRGDFTKLIESGVELIAIDQSANSDFEENTIARTVTVAVNPQQVATLAQAQSTGRLSLSLVGLYDDTVAEAIEVDQRSLLGIPVAEEAAPMQQAPTPQDRVCTIRNRRGSEVVEIRIPCTD</sequence>
<dbReference type="InterPro" id="IPR017592">
    <property type="entry name" value="Pilus_assmbl_Flp-typ_CpaB"/>
</dbReference>
<dbReference type="EMBL" id="FWFN01000003">
    <property type="protein sequence ID" value="SLN36904.1"/>
    <property type="molecule type" value="Genomic_DNA"/>
</dbReference>
<protein>
    <recommendedName>
        <fullName evidence="1">SAF domain-containing protein</fullName>
    </recommendedName>
</protein>
<evidence type="ECO:0000259" key="1">
    <source>
        <dbReference type="SMART" id="SM00858"/>
    </source>
</evidence>
<dbReference type="AlphaFoldDB" id="A0A1X6Z041"/>
<reference evidence="3" key="1">
    <citation type="submission" date="2017-03" db="EMBL/GenBank/DDBJ databases">
        <authorList>
            <person name="Rodrigo-Torres L."/>
            <person name="Arahal R.D."/>
            <person name="Lucena T."/>
        </authorList>
    </citation>
    <scope>NUCLEOTIDE SEQUENCE [LARGE SCALE GENOMIC DNA]</scope>
    <source>
        <strain evidence="3">CECT 7751</strain>
    </source>
</reference>